<name>A0ABU6VN65_9FABA</name>
<evidence type="ECO:0000313" key="2">
    <source>
        <dbReference type="Proteomes" id="UP001341840"/>
    </source>
</evidence>
<gene>
    <name evidence="1" type="ORF">PIB30_061196</name>
</gene>
<organism evidence="1 2">
    <name type="scientific">Stylosanthes scabra</name>
    <dbReference type="NCBI Taxonomy" id="79078"/>
    <lineage>
        <taxon>Eukaryota</taxon>
        <taxon>Viridiplantae</taxon>
        <taxon>Streptophyta</taxon>
        <taxon>Embryophyta</taxon>
        <taxon>Tracheophyta</taxon>
        <taxon>Spermatophyta</taxon>
        <taxon>Magnoliopsida</taxon>
        <taxon>eudicotyledons</taxon>
        <taxon>Gunneridae</taxon>
        <taxon>Pentapetalae</taxon>
        <taxon>rosids</taxon>
        <taxon>fabids</taxon>
        <taxon>Fabales</taxon>
        <taxon>Fabaceae</taxon>
        <taxon>Papilionoideae</taxon>
        <taxon>50 kb inversion clade</taxon>
        <taxon>dalbergioids sensu lato</taxon>
        <taxon>Dalbergieae</taxon>
        <taxon>Pterocarpus clade</taxon>
        <taxon>Stylosanthes</taxon>
    </lineage>
</organism>
<protein>
    <submittedName>
        <fullName evidence="1">Uncharacterized protein</fullName>
    </submittedName>
</protein>
<accession>A0ABU6VN65</accession>
<sequence length="150" mass="16467">MGHGLESCMLGWRFIRTKNPWVGDSHSVCISDFSGAGSSLEGGEACCGLDSPDVRVFRCVFNGELESYGLVFYKSKSSVCSATVSAERVRSAVSHTGVLHLPSRNGHRILSLARQATGREGDITKISMARRQRQLEPTPKAWAMEIMWAF</sequence>
<evidence type="ECO:0000313" key="1">
    <source>
        <dbReference type="EMBL" id="MED6173603.1"/>
    </source>
</evidence>
<comment type="caution">
    <text evidence="1">The sequence shown here is derived from an EMBL/GenBank/DDBJ whole genome shotgun (WGS) entry which is preliminary data.</text>
</comment>
<keyword evidence="2" id="KW-1185">Reference proteome</keyword>
<reference evidence="1 2" key="1">
    <citation type="journal article" date="2023" name="Plants (Basel)">
        <title>Bridging the Gap: Combining Genomics and Transcriptomics Approaches to Understand Stylosanthes scabra, an Orphan Legume from the Brazilian Caatinga.</title>
        <authorList>
            <person name="Ferreira-Neto J.R.C."/>
            <person name="da Silva M.D."/>
            <person name="Binneck E."/>
            <person name="de Melo N.F."/>
            <person name="da Silva R.H."/>
            <person name="de Melo A.L.T.M."/>
            <person name="Pandolfi V."/>
            <person name="Bustamante F.O."/>
            <person name="Brasileiro-Vidal A.C."/>
            <person name="Benko-Iseppon A.M."/>
        </authorList>
    </citation>
    <scope>NUCLEOTIDE SEQUENCE [LARGE SCALE GENOMIC DNA]</scope>
    <source>
        <tissue evidence="1">Leaves</tissue>
    </source>
</reference>
<dbReference type="Proteomes" id="UP001341840">
    <property type="component" value="Unassembled WGS sequence"/>
</dbReference>
<dbReference type="EMBL" id="JASCZI010151586">
    <property type="protein sequence ID" value="MED6173603.1"/>
    <property type="molecule type" value="Genomic_DNA"/>
</dbReference>
<proteinExistence type="predicted"/>